<dbReference type="GeneID" id="43596176"/>
<evidence type="ECO:0000256" key="1">
    <source>
        <dbReference type="ARBA" id="ARBA00022448"/>
    </source>
</evidence>
<dbReference type="RefSeq" id="XP_031871643.1">
    <property type="nucleotide sequence ID" value="XM_032011950.1"/>
</dbReference>
<protein>
    <recommendedName>
        <fullName evidence="7">Amino acid permease/ SLC12A domain-containing protein</fullName>
    </recommendedName>
</protein>
<dbReference type="PANTHER" id="PTHR43341">
    <property type="entry name" value="AMINO ACID PERMEASE"/>
    <property type="match status" value="1"/>
</dbReference>
<evidence type="ECO:0000313" key="6">
    <source>
        <dbReference type="Proteomes" id="UP000254866"/>
    </source>
</evidence>
<name>A0A370TTX7_9HELO</name>
<proteinExistence type="predicted"/>
<keyword evidence="4" id="KW-1133">Transmembrane helix</keyword>
<evidence type="ECO:0000256" key="4">
    <source>
        <dbReference type="SAM" id="Phobius"/>
    </source>
</evidence>
<dbReference type="Proteomes" id="UP000254866">
    <property type="component" value="Unassembled WGS sequence"/>
</dbReference>
<accession>A0A370TTX7</accession>
<feature type="compositionally biased region" description="Basic and acidic residues" evidence="3">
    <location>
        <begin position="1"/>
        <end position="10"/>
    </location>
</feature>
<evidence type="ECO:0000256" key="3">
    <source>
        <dbReference type="SAM" id="MobiDB-lite"/>
    </source>
</evidence>
<feature type="region of interest" description="Disordered" evidence="3">
    <location>
        <begin position="1"/>
        <end position="28"/>
    </location>
</feature>
<evidence type="ECO:0000313" key="5">
    <source>
        <dbReference type="EMBL" id="RDL38987.1"/>
    </source>
</evidence>
<sequence length="99" mass="10408">MQEVKEKYETDASVSDTPVSAGDGERAGTAELHRTLKGRHMQIIAIGGSIGSGNALSSGGLGALIIDFMIIGVMLLLTIKCYGRVCWQAIPSGNILMQS</sequence>
<dbReference type="InterPro" id="IPR050524">
    <property type="entry name" value="APC_YAT"/>
</dbReference>
<gene>
    <name evidence="5" type="ORF">BP5553_03327</name>
</gene>
<keyword evidence="6" id="KW-1185">Reference proteome</keyword>
<keyword evidence="1" id="KW-0813">Transport</keyword>
<organism evidence="5 6">
    <name type="scientific">Venustampulla echinocandica</name>
    <dbReference type="NCBI Taxonomy" id="2656787"/>
    <lineage>
        <taxon>Eukaryota</taxon>
        <taxon>Fungi</taxon>
        <taxon>Dikarya</taxon>
        <taxon>Ascomycota</taxon>
        <taxon>Pezizomycotina</taxon>
        <taxon>Leotiomycetes</taxon>
        <taxon>Helotiales</taxon>
        <taxon>Pleuroascaceae</taxon>
        <taxon>Venustampulla</taxon>
    </lineage>
</organism>
<feature type="transmembrane region" description="Helical" evidence="4">
    <location>
        <begin position="61"/>
        <end position="79"/>
    </location>
</feature>
<keyword evidence="4" id="KW-0812">Transmembrane</keyword>
<dbReference type="AlphaFoldDB" id="A0A370TTX7"/>
<comment type="caution">
    <text evidence="5">The sequence shown here is derived from an EMBL/GenBank/DDBJ whole genome shotgun (WGS) entry which is preliminary data.</text>
</comment>
<dbReference type="EMBL" id="NPIC01000002">
    <property type="protein sequence ID" value="RDL38987.1"/>
    <property type="molecule type" value="Genomic_DNA"/>
</dbReference>
<keyword evidence="2" id="KW-0029">Amino-acid transport</keyword>
<reference evidence="5 6" key="1">
    <citation type="journal article" date="2018" name="IMA Fungus">
        <title>IMA Genome-F 9: Draft genome sequence of Annulohypoxylon stygium, Aspergillus mulundensis, Berkeleyomyces basicola (syn. Thielaviopsis basicola), Ceratocystis smalleyi, two Cercospora beticola strains, Coleophoma cylindrospora, Fusarium fracticaudum, Phialophora cf. hyalina, and Morchella septimelata.</title>
        <authorList>
            <person name="Wingfield B.D."/>
            <person name="Bills G.F."/>
            <person name="Dong Y."/>
            <person name="Huang W."/>
            <person name="Nel W.J."/>
            <person name="Swalarsk-Parry B.S."/>
            <person name="Vaghefi N."/>
            <person name="Wilken P.M."/>
            <person name="An Z."/>
            <person name="de Beer Z.W."/>
            <person name="De Vos L."/>
            <person name="Chen L."/>
            <person name="Duong T.A."/>
            <person name="Gao Y."/>
            <person name="Hammerbacher A."/>
            <person name="Kikkert J.R."/>
            <person name="Li Y."/>
            <person name="Li H."/>
            <person name="Li K."/>
            <person name="Li Q."/>
            <person name="Liu X."/>
            <person name="Ma X."/>
            <person name="Naidoo K."/>
            <person name="Pethybridge S.J."/>
            <person name="Sun J."/>
            <person name="Steenkamp E.T."/>
            <person name="van der Nest M.A."/>
            <person name="van Wyk S."/>
            <person name="Wingfield M.J."/>
            <person name="Xiong C."/>
            <person name="Yue Q."/>
            <person name="Zhang X."/>
        </authorList>
    </citation>
    <scope>NUCLEOTIDE SEQUENCE [LARGE SCALE GENOMIC DNA]</scope>
    <source>
        <strain evidence="5 6">BP 5553</strain>
    </source>
</reference>
<dbReference type="GO" id="GO:0016020">
    <property type="term" value="C:membrane"/>
    <property type="evidence" value="ECO:0007669"/>
    <property type="project" value="TreeGrafter"/>
</dbReference>
<evidence type="ECO:0000256" key="2">
    <source>
        <dbReference type="ARBA" id="ARBA00022970"/>
    </source>
</evidence>
<dbReference type="STRING" id="2656787.A0A370TTX7"/>
<evidence type="ECO:0008006" key="7">
    <source>
        <dbReference type="Google" id="ProtNLM"/>
    </source>
</evidence>
<keyword evidence="4" id="KW-0472">Membrane</keyword>
<dbReference type="PANTHER" id="PTHR43341:SF1">
    <property type="entry name" value="GENERAL AMINO-ACID PERMEASE GAP1"/>
    <property type="match status" value="1"/>
</dbReference>
<dbReference type="GO" id="GO:0015171">
    <property type="term" value="F:amino acid transmembrane transporter activity"/>
    <property type="evidence" value="ECO:0007669"/>
    <property type="project" value="TreeGrafter"/>
</dbReference>